<proteinExistence type="predicted"/>
<dbReference type="PANTHER" id="PTHR37089">
    <property type="entry name" value="PROTEIN U-RELATED"/>
    <property type="match status" value="1"/>
</dbReference>
<reference evidence="4" key="1">
    <citation type="submission" date="2016-09" db="EMBL/GenBank/DDBJ databases">
        <authorList>
            <person name="Varghese N."/>
            <person name="Submissions S."/>
        </authorList>
    </citation>
    <scope>NUCLEOTIDE SEQUENCE [LARGE SCALE GENOMIC DNA]</scope>
    <source>
        <strain evidence="4">ANC 4422</strain>
    </source>
</reference>
<keyword evidence="3" id="KW-0167">Capsid protein</keyword>
<evidence type="ECO:0000313" key="4">
    <source>
        <dbReference type="Proteomes" id="UP000242501"/>
    </source>
</evidence>
<keyword evidence="3" id="KW-0946">Virion</keyword>
<keyword evidence="4" id="KW-1185">Reference proteome</keyword>
<dbReference type="AlphaFoldDB" id="A0A1G6HA68"/>
<keyword evidence="1" id="KW-0472">Membrane</keyword>
<dbReference type="RefSeq" id="WP_092747625.1">
    <property type="nucleotide sequence ID" value="NZ_FMYL01000004.1"/>
</dbReference>
<gene>
    <name evidence="3" type="ORF">SAMN05421733_104207</name>
</gene>
<dbReference type="STRING" id="1219383.SAMN05421733_104207"/>
<accession>A0A1G6HA68</accession>
<dbReference type="Proteomes" id="UP000242501">
    <property type="component" value="Unassembled WGS sequence"/>
</dbReference>
<evidence type="ECO:0000259" key="2">
    <source>
        <dbReference type="Pfam" id="PF05229"/>
    </source>
</evidence>
<dbReference type="PANTHER" id="PTHR37089:SF4">
    <property type="entry name" value="EXPORTED PROTEIN"/>
    <property type="match status" value="1"/>
</dbReference>
<dbReference type="Pfam" id="PF05229">
    <property type="entry name" value="SCPU"/>
    <property type="match status" value="1"/>
</dbReference>
<feature type="domain" description="Spore coat protein U/FanG" evidence="2">
    <location>
        <begin position="204"/>
        <end position="338"/>
    </location>
</feature>
<evidence type="ECO:0000256" key="1">
    <source>
        <dbReference type="SAM" id="Phobius"/>
    </source>
</evidence>
<organism evidence="3 4">
    <name type="scientific">Acinetobacter boissieri</name>
    <dbReference type="NCBI Taxonomy" id="1219383"/>
    <lineage>
        <taxon>Bacteria</taxon>
        <taxon>Pseudomonadati</taxon>
        <taxon>Pseudomonadota</taxon>
        <taxon>Gammaproteobacteria</taxon>
        <taxon>Moraxellales</taxon>
        <taxon>Moraxellaceae</taxon>
        <taxon>Acinetobacter</taxon>
    </lineage>
</organism>
<sequence>MSVNILFCHKRYLRYIIMTGMILCGLLLSHTSYAECTNSGSTFGTYNYTSSNIATNAPVTMTGTIVCTLFSRPFWDVLGLFGSYNQISQANICVMAEFSGNTSSNGRVSLPVRVYGTVGGGGDANNMINGTWYGPATTARSGNTISYNVTLMVPAQTASLLAYPIGTYTVTARIYWDMQAATRGCERNTAINSSTNPDSGNMVLTASYVIPKFCQVSTTANMNFGNLSGVNVSGQNYDATGALSSTCNSGTAYSIELGLGDNYSNALALRRMYNSASQEYIAYDLYSDAARTRQWNTNQVVNLTGTGAAQISTVYGRIPNIAQTAVSPGNYGDSVIITVSY</sequence>
<dbReference type="EMBL" id="FMYL01000004">
    <property type="protein sequence ID" value="SDB90978.1"/>
    <property type="molecule type" value="Genomic_DNA"/>
</dbReference>
<feature type="transmembrane region" description="Helical" evidence="1">
    <location>
        <begin position="12"/>
        <end position="33"/>
    </location>
</feature>
<keyword evidence="1" id="KW-1133">Transmembrane helix</keyword>
<name>A0A1G6HA68_9GAMM</name>
<dbReference type="InterPro" id="IPR007893">
    <property type="entry name" value="Spore_coat_U/FanG"/>
</dbReference>
<keyword evidence="1" id="KW-0812">Transmembrane</keyword>
<dbReference type="InterPro" id="IPR053167">
    <property type="entry name" value="Spore_coat_component"/>
</dbReference>
<protein>
    <submittedName>
        <fullName evidence="3">Spore coat protein U (SCPU) domain-containing protein</fullName>
    </submittedName>
</protein>
<evidence type="ECO:0000313" key="3">
    <source>
        <dbReference type="EMBL" id="SDB90978.1"/>
    </source>
</evidence>
<dbReference type="SMART" id="SM00972">
    <property type="entry name" value="SCPU"/>
    <property type="match status" value="1"/>
</dbReference>
<dbReference type="OrthoDB" id="8588792at2"/>